<keyword evidence="7" id="KW-0812">Transmembrane</keyword>
<dbReference type="GO" id="GO:0070979">
    <property type="term" value="P:protein K11-linked ubiquitination"/>
    <property type="evidence" value="ECO:0007669"/>
    <property type="project" value="TreeGrafter"/>
</dbReference>
<sequence>MITASEPMEFLPRGREVMKSHPGPIDYEEEPPADGYPAELLLLRRLANVKISLDEKRPIEHYRLREVKIDMRDSDGVETNDEHGYERADGAISPPMPYINKEEELYVSDNTAVWTRGIGGADEEALPQISYTCDTPVRFAFFCPQRFVRPDTAPAGKRDAGSRAAVCLIDADTIHVFCDDGETYKAMLQCPIASVWMMPDGIMLERCFSDQSPAPMCPGGPTWPRLFTLTFTLEEMKPALLAMDGDVRVVTEANTRMVFSSDQVQLVLLYSEKLGKHIICRLRHSTEADLEVVRDAYASVCDDVDDSEDEQNETLPPPAGQSHTTTANASNAADLKHMRTFEIGATSATTTAMGTVAGGAHTSVGPGTTVKTCYDTILKGVKATKETPKRTAICEMKDLHDGPSFCLQHIWTDKGGSATGPGGVSIPLWSAANGEMASTAFLHTDLVGNRYLCYLQSRACRLTLVHYREPDLSIVSCRTVPARSAIALDRLNMLVLLDLGGRLVLYSGPTAVGKLHVAGLQSASAFRAPQSAASGSGGVVVADPPLGRVHPKRSTLLPNVTPSEGKFEEELHLLSPIRPSPVAGGSGATTPTLDPSPIRELLDATGTRFTLALGNGRLVRVLMAPVAQSRLIVGCLRALRTVLPRTVANEFFVRWYGTRNVPGSQAGFTVQREWEMFRELLLTVMGRPAGEGGTVQPRVPGVRRTHDGDGSDEEPKKRRRAEGQPNDWQYLAELDGADRPPAVALEPLDANDQPGAGDIRTYQQREPYSLYPHIAAIVEALHLLYEDLKLDLCRKQDLGRLADLLYRLAKDGGLRAYQAHYFLDFPVLLDVHRHDEICPIPEGLDALAAAGQPLSILRYVERTLQDAEETLAPFPYRAGINERSCDTVALLAYIYRARCQRHWALVRPGSVVRDIEPPAHALLLPAGEREHDGADAFRVAGESVLTYLADRGYTRGWIDCLPVGMRYVVLRCLEQCRKYLVHGQRAAFYKLLMRPELRQHELRTDADMEVTQKVIPPPDPEKNVRRPVPQPPQTVMDAALEARAKQLPKLEPVLGGLDDFDELVADCGDVEITGTAAGMGAIFTTGQTNAATGGAVGPGPKEDPARAGAGTCRGDTDGMGGLDEEVLQILFPDDKRMVDVRRFLDSSQRVRVTLLPAATVPEHQLQEAQERRLYAIALRTMALGIGRGMYTVASCRPAETQTVPIPRLCLTGRDATGVTIDIQQIEVPPNMALWPTFHNGVAAGLRICPGTPQLTSSWITHNRPAGARGTGGGSGGGGGGGPPPPPAPGTDSATEHGGFLLALGLTGHLSQLSHYSTYDYMVNSDDMVRLGLLLGLAAAYRGTANPTITRLLAVHVEALLPPTAVELDVTQNLQVAAALGVGLLYQGTAKRHIAEVLLYEIGRPPGPEMENSVERESYALTAGLALGLVMLGRGDDTSALEDLTIPEQLYHYMNGGYRRPMMGPQKEKYRLPSFQIKEGPVVNLDVTAPGAILALGLMYFATGNETVANWLEPPSSNYMLGFVRPDLQLLRTIARHLVHWDRIRPDRAWIEQHVPAELRQVVLQPPATTGTTDDEPDADDATMNRVVGARPMSRRAERQLYCQAYYATVSGSALAIGLRYAGTGDERAATTIETLLHYFIQQGVALRRTPPPAPTSLPRLAGHQSIENCTLMLVLAMSLVLAGTGSLRVLRVVRMLRARTRTPHVTYGSHMAVHMALGFLYLGGGRYTLARSPPAIAALLCAIFPKFPTSSNDNRYHLQAFRHLYVLAIEQRIFLPRNIDTGRLCVCLIRYALRGADGPPIERQAPCLLPELDTLEWLEVCDDNFWNFRFDRDRNWHLLEKMMRQNGRVGVKQHIGSLSLQDDPSRLLANKLCPLTANKHRQWHFVPEDLLRLKRQLEVLNLCLKLLIPPDRRSLISPLDVHRDSAYERFSRALRWRHVTDGVMQDRLHAIAIYNGVSQMLHDSILEMSTTGSLDIWQLRILSAALTRFERTHQQPGARDLLYPDLLRALIERIFRQGDDARTRFYPLVRQYLLAVYGDEPFEKHLQRSLLPASDGARPGDDRDPDERRLFQLTHLTKLIALYSLPCSRVGLPCDQQESCVGQLVEMLRTDEQGDKVFCLLDAVFRDW</sequence>
<evidence type="ECO:0000256" key="3">
    <source>
        <dbReference type="ARBA" id="ARBA00022737"/>
    </source>
</evidence>
<evidence type="ECO:0000259" key="8">
    <source>
        <dbReference type="Pfam" id="PF20518"/>
    </source>
</evidence>
<evidence type="ECO:0000256" key="7">
    <source>
        <dbReference type="SAM" id="Phobius"/>
    </source>
</evidence>
<keyword evidence="7" id="KW-1133">Transmembrane helix</keyword>
<feature type="transmembrane region" description="Helical" evidence="7">
    <location>
        <begin position="1671"/>
        <end position="1693"/>
    </location>
</feature>
<dbReference type="Proteomes" id="UP000075884">
    <property type="component" value="Unassembled WGS sequence"/>
</dbReference>
<keyword evidence="3" id="KW-0677">Repeat</keyword>
<evidence type="ECO:0000256" key="1">
    <source>
        <dbReference type="ARBA" id="ARBA00010547"/>
    </source>
</evidence>
<dbReference type="InterPro" id="IPR048971">
    <property type="entry name" value="Apc1_3rd"/>
</dbReference>
<keyword evidence="4" id="KW-0498">Mitosis</keyword>
<dbReference type="Pfam" id="PF20518">
    <property type="entry name" value="Apc1_MidN"/>
    <property type="match status" value="1"/>
</dbReference>
<feature type="compositionally biased region" description="Basic and acidic residues" evidence="6">
    <location>
        <begin position="75"/>
        <end position="89"/>
    </location>
</feature>
<dbReference type="GO" id="GO:0007091">
    <property type="term" value="P:metaphase/anaphase transition of mitotic cell cycle"/>
    <property type="evidence" value="ECO:0007669"/>
    <property type="project" value="TreeGrafter"/>
</dbReference>
<feature type="compositionally biased region" description="Gly residues" evidence="6">
    <location>
        <begin position="1268"/>
        <end position="1280"/>
    </location>
</feature>
<feature type="region of interest" description="Disordered" evidence="6">
    <location>
        <begin position="1"/>
        <end position="32"/>
    </location>
</feature>
<dbReference type="GO" id="GO:0051301">
    <property type="term" value="P:cell division"/>
    <property type="evidence" value="ECO:0007669"/>
    <property type="project" value="UniProtKB-KW"/>
</dbReference>
<proteinExistence type="inferred from homology"/>
<dbReference type="Gene3D" id="1.25.10.10">
    <property type="entry name" value="Leucine-rich Repeat Variant"/>
    <property type="match status" value="2"/>
</dbReference>
<evidence type="ECO:0000256" key="4">
    <source>
        <dbReference type="ARBA" id="ARBA00022776"/>
    </source>
</evidence>
<accession>A0A182N0I8</accession>
<dbReference type="PANTHER" id="PTHR12827">
    <property type="entry name" value="MEIOTIC CHECKPOINT REGULATOR TSG24 FAMILY MEMBER"/>
    <property type="match status" value="1"/>
</dbReference>
<name>A0A182N0I8_9DIPT</name>
<dbReference type="STRING" id="7168.A0A182N0I8"/>
<dbReference type="InterPro" id="IPR011989">
    <property type="entry name" value="ARM-like"/>
</dbReference>
<feature type="transmembrane region" description="Helical" evidence="7">
    <location>
        <begin position="1705"/>
        <end position="1724"/>
    </location>
</feature>
<evidence type="ECO:0000313" key="10">
    <source>
        <dbReference type="EnsemblMetazoa" id="ADIR001143-PA"/>
    </source>
</evidence>
<evidence type="ECO:0000256" key="2">
    <source>
        <dbReference type="ARBA" id="ARBA00022618"/>
    </source>
</evidence>
<feature type="domain" description="Anaphase-promoting complex subunit 1 beta-sandwich" evidence="9">
    <location>
        <begin position="1772"/>
        <end position="1853"/>
    </location>
</feature>
<feature type="region of interest" description="Disordered" evidence="6">
    <location>
        <begin position="688"/>
        <end position="725"/>
    </location>
</feature>
<evidence type="ECO:0000313" key="11">
    <source>
        <dbReference type="Proteomes" id="UP000075884"/>
    </source>
</evidence>
<keyword evidence="7" id="KW-0472">Membrane</keyword>
<reference evidence="11" key="1">
    <citation type="submission" date="2013-03" db="EMBL/GenBank/DDBJ databases">
        <title>The Genome Sequence of Anopheles dirus WRAIR2.</title>
        <authorList>
            <consortium name="The Broad Institute Genomics Platform"/>
            <person name="Neafsey D.E."/>
            <person name="Walton C."/>
            <person name="Walker B."/>
            <person name="Young S.K."/>
            <person name="Zeng Q."/>
            <person name="Gargeya S."/>
            <person name="Fitzgerald M."/>
            <person name="Haas B."/>
            <person name="Abouelleil A."/>
            <person name="Allen A.W."/>
            <person name="Alvarado L."/>
            <person name="Arachchi H.M."/>
            <person name="Berlin A.M."/>
            <person name="Chapman S.B."/>
            <person name="Gainer-Dewar J."/>
            <person name="Goldberg J."/>
            <person name="Griggs A."/>
            <person name="Gujja S."/>
            <person name="Hansen M."/>
            <person name="Howarth C."/>
            <person name="Imamovic A."/>
            <person name="Ireland A."/>
            <person name="Larimer J."/>
            <person name="McCowan C."/>
            <person name="Murphy C."/>
            <person name="Pearson M."/>
            <person name="Poon T.W."/>
            <person name="Priest M."/>
            <person name="Roberts A."/>
            <person name="Saif S."/>
            <person name="Shea T."/>
            <person name="Sisk P."/>
            <person name="Sykes S."/>
            <person name="Wortman J."/>
            <person name="Nusbaum C."/>
            <person name="Birren B."/>
        </authorList>
    </citation>
    <scope>NUCLEOTIDE SEQUENCE [LARGE SCALE GENOMIC DNA]</scope>
    <source>
        <strain evidence="11">WRAIR2</strain>
    </source>
</reference>
<dbReference type="GO" id="GO:0005680">
    <property type="term" value="C:anaphase-promoting complex"/>
    <property type="evidence" value="ECO:0007669"/>
    <property type="project" value="InterPro"/>
</dbReference>
<evidence type="ECO:0000259" key="9">
    <source>
        <dbReference type="Pfam" id="PF21282"/>
    </source>
</evidence>
<dbReference type="PANTHER" id="PTHR12827:SF3">
    <property type="entry name" value="ANAPHASE-PROMOTING COMPLEX SUBUNIT 1"/>
    <property type="match status" value="1"/>
</dbReference>
<comment type="similarity">
    <text evidence="1">Belongs to the APC1 family.</text>
</comment>
<feature type="region of interest" description="Disordered" evidence="6">
    <location>
        <begin position="75"/>
        <end position="94"/>
    </location>
</feature>
<dbReference type="GO" id="GO:0060090">
    <property type="term" value="F:molecular adaptor activity"/>
    <property type="evidence" value="ECO:0007669"/>
    <property type="project" value="TreeGrafter"/>
</dbReference>
<keyword evidence="5" id="KW-0131">Cell cycle</keyword>
<protein>
    <submittedName>
        <fullName evidence="10">Uncharacterized protein</fullName>
    </submittedName>
</protein>
<feature type="compositionally biased region" description="Basic and acidic residues" evidence="6">
    <location>
        <begin position="704"/>
        <end position="716"/>
    </location>
</feature>
<dbReference type="VEuPathDB" id="VectorBase:ADIR001143"/>
<feature type="domain" description="Anaphase-promoting complex subunit 1 middle" evidence="8">
    <location>
        <begin position="766"/>
        <end position="892"/>
    </location>
</feature>
<organism evidence="10 11">
    <name type="scientific">Anopheles dirus</name>
    <dbReference type="NCBI Taxonomy" id="7168"/>
    <lineage>
        <taxon>Eukaryota</taxon>
        <taxon>Metazoa</taxon>
        <taxon>Ecdysozoa</taxon>
        <taxon>Arthropoda</taxon>
        <taxon>Hexapoda</taxon>
        <taxon>Insecta</taxon>
        <taxon>Pterygota</taxon>
        <taxon>Neoptera</taxon>
        <taxon>Endopterygota</taxon>
        <taxon>Diptera</taxon>
        <taxon>Nematocera</taxon>
        <taxon>Culicoidea</taxon>
        <taxon>Culicidae</taxon>
        <taxon>Anophelinae</taxon>
        <taxon>Anopheles</taxon>
    </lineage>
</organism>
<dbReference type="Pfam" id="PF21282">
    <property type="entry name" value="APC1_3rd"/>
    <property type="match status" value="1"/>
</dbReference>
<evidence type="ECO:0000256" key="6">
    <source>
        <dbReference type="SAM" id="MobiDB-lite"/>
    </source>
</evidence>
<dbReference type="InterPro" id="IPR046794">
    <property type="entry name" value="Apc1_MidN"/>
</dbReference>
<dbReference type="GO" id="GO:0031145">
    <property type="term" value="P:anaphase-promoting complex-dependent catabolic process"/>
    <property type="evidence" value="ECO:0007669"/>
    <property type="project" value="TreeGrafter"/>
</dbReference>
<evidence type="ECO:0000256" key="5">
    <source>
        <dbReference type="ARBA" id="ARBA00023306"/>
    </source>
</evidence>
<reference evidence="10" key="2">
    <citation type="submission" date="2020-05" db="UniProtKB">
        <authorList>
            <consortium name="EnsemblMetazoa"/>
        </authorList>
    </citation>
    <scope>IDENTIFICATION</scope>
    <source>
        <strain evidence="10">WRAIR2</strain>
    </source>
</reference>
<feature type="region of interest" description="Disordered" evidence="6">
    <location>
        <begin position="304"/>
        <end position="328"/>
    </location>
</feature>
<keyword evidence="11" id="KW-1185">Reference proteome</keyword>
<keyword evidence="2" id="KW-0132">Cell division</keyword>
<feature type="region of interest" description="Disordered" evidence="6">
    <location>
        <begin position="1258"/>
        <end position="1293"/>
    </location>
</feature>
<dbReference type="EnsemblMetazoa" id="ADIR001143-RA">
    <property type="protein sequence ID" value="ADIR001143-PA"/>
    <property type="gene ID" value="ADIR001143"/>
</dbReference>
<dbReference type="InterPro" id="IPR024990">
    <property type="entry name" value="Apc1"/>
</dbReference>